<dbReference type="InterPro" id="IPR013546">
    <property type="entry name" value="PII_UdlTrfase/GS_AdlTrfase"/>
</dbReference>
<evidence type="ECO:0000313" key="9">
    <source>
        <dbReference type="EMBL" id="MFC4294466.1"/>
    </source>
</evidence>
<dbReference type="EC" id="2.7.7.42" evidence="9"/>
<evidence type="ECO:0000259" key="7">
    <source>
        <dbReference type="Pfam" id="PF03710"/>
    </source>
</evidence>
<dbReference type="RefSeq" id="WP_379537916.1">
    <property type="nucleotide sequence ID" value="NZ_JBHSDR010000003.1"/>
</dbReference>
<dbReference type="SUPFAM" id="SSF81593">
    <property type="entry name" value="Nucleotidyltransferase substrate binding subunit/domain"/>
    <property type="match status" value="2"/>
</dbReference>
<proteinExistence type="predicted"/>
<dbReference type="InterPro" id="IPR023057">
    <property type="entry name" value="GlnE"/>
</dbReference>
<feature type="domain" description="PII-uridylyltransferase/Glutamine-synthetase adenylyltransferase" evidence="8">
    <location>
        <begin position="267"/>
        <end position="401"/>
    </location>
</feature>
<dbReference type="Gene3D" id="1.20.120.1510">
    <property type="match status" value="1"/>
</dbReference>
<keyword evidence="5" id="KW-0460">Magnesium</keyword>
<keyword evidence="2 9" id="KW-0548">Nucleotidyltransferase</keyword>
<sequence>MSEPSDPAASCRDALARARAEAPFLARAIEALPALEAVLAEGRVDEALALARGAGAGTDDVGVALRRERLALSLALAIGDLAGLLPLARVVTELSDFADRALDAAIAEAIARRAPDAEPRGFVAIALGKQGAHELNYSSDIDPILLYDPATLPRRERDEPGEAAQRVARAVVETLSRQTNEGYVFRIDLRLRPASEISPLALSFDAAISHYESSALAWERAAFIRARAAAGDIAAGEAFLTTIRPFIWRRSLDFGAIEEIGRLTRKIRETYAAGQAVGPGYDLKRGRGGIREVEFFAQAHQLIHGGRNPALRLRGTRTALDALAEAGIISADDAKALGQSYDRLRTIEHRLQMVADQQTHSLPGDRDALDAVARLDGLPDGAALIAELATISETVGTRFDALIATYGDDDSTSTKSLPVADAARALGQSSPEALEERIAGWTGGNVRALRSSEARAAFARVLPALLEALAHAPDPAQALTRWEQLLSALPSAINVFRLLEARPALLALLVRILAHAPTLADELARRPDLLDALIDRTAFDLPGGVEEIAAGLARGEAGDDYQRLLDGVRIDVGELRFALGAQLLERTRDPLDIAAALSRVAEAAVEVLARAAIAEFERAHGQIAGSRLAILGLGRLGGGELTHASDLDVVFLFSGDHTGESDGARPLGATLYFNRLAQRVIAALSVPTAAGALYEIDARLRPSGAQGPIAVSFDSFARYQHEDAWTWEHMALTRARPIYGTPEDRSALREIIHGVLDRPRDEGELRGAVLKMRGDMAAHKPPRGNLDAKLVRGGLVDLEFLVHYLQLRERTAFSPDLRVAIDSLIAGGLLPPALREGHDLMTRMLVAGRLFAPDGDYPPEASRPIVARAAGCDSWDELLSRFEQARDVVAAQWHKVFGQTLEIAP</sequence>
<evidence type="ECO:0000259" key="8">
    <source>
        <dbReference type="Pfam" id="PF08335"/>
    </source>
</evidence>
<keyword evidence="4" id="KW-0067">ATP-binding</keyword>
<dbReference type="SUPFAM" id="SSF81301">
    <property type="entry name" value="Nucleotidyltransferase"/>
    <property type="match status" value="2"/>
</dbReference>
<dbReference type="InterPro" id="IPR005190">
    <property type="entry name" value="GlnE_rpt_dom"/>
</dbReference>
<reference evidence="10" key="1">
    <citation type="journal article" date="2019" name="Int. J. Syst. Evol. Microbiol.">
        <title>The Global Catalogue of Microorganisms (GCM) 10K type strain sequencing project: providing services to taxonomists for standard genome sequencing and annotation.</title>
        <authorList>
            <consortium name="The Broad Institute Genomics Platform"/>
            <consortium name="The Broad Institute Genome Sequencing Center for Infectious Disease"/>
            <person name="Wu L."/>
            <person name="Ma J."/>
        </authorList>
    </citation>
    <scope>NUCLEOTIDE SEQUENCE [LARGE SCALE GENOMIC DNA]</scope>
    <source>
        <strain evidence="10">CGMCC 1.12989</strain>
    </source>
</reference>
<comment type="caution">
    <text evidence="9">The sequence shown here is derived from an EMBL/GenBank/DDBJ whole genome shotgun (WGS) entry which is preliminary data.</text>
</comment>
<evidence type="ECO:0000313" key="10">
    <source>
        <dbReference type="Proteomes" id="UP001595828"/>
    </source>
</evidence>
<keyword evidence="1 9" id="KW-0808">Transferase</keyword>
<gene>
    <name evidence="9" type="primary">glnE</name>
    <name evidence="9" type="ORF">ACFO0A_05260</name>
</gene>
<dbReference type="EC" id="2.7.7.89" evidence="9"/>
<feature type="domain" description="Glutamate-ammonia ligase adenylyltransferase repeated" evidence="7">
    <location>
        <begin position="59"/>
        <end position="240"/>
    </location>
</feature>
<dbReference type="GO" id="GO:0047388">
    <property type="term" value="F:[glutamine synthetase]-adenylyl-L-tyrosine phosphorylase activity"/>
    <property type="evidence" value="ECO:0007669"/>
    <property type="project" value="UniProtKB-EC"/>
</dbReference>
<evidence type="ECO:0000256" key="3">
    <source>
        <dbReference type="ARBA" id="ARBA00022741"/>
    </source>
</evidence>
<dbReference type="Gene3D" id="3.30.460.10">
    <property type="entry name" value="Beta Polymerase, domain 2"/>
    <property type="match status" value="2"/>
</dbReference>
<dbReference type="GO" id="GO:0008882">
    <property type="term" value="F:[glutamate-ammonia-ligase] adenylyltransferase activity"/>
    <property type="evidence" value="ECO:0007669"/>
    <property type="project" value="UniProtKB-EC"/>
</dbReference>
<dbReference type="PANTHER" id="PTHR30621:SF0">
    <property type="entry name" value="BIFUNCTIONAL GLUTAMINE SYNTHETASE ADENYLYLTRANSFERASE_ADENYLYL-REMOVING ENZYME"/>
    <property type="match status" value="1"/>
</dbReference>
<keyword evidence="3" id="KW-0547">Nucleotide-binding</keyword>
<keyword evidence="9" id="KW-0436">Ligase</keyword>
<keyword evidence="6" id="KW-0511">Multifunctional enzyme</keyword>
<dbReference type="Pfam" id="PF08335">
    <property type="entry name" value="GlnD_UR_UTase"/>
    <property type="match status" value="1"/>
</dbReference>
<accession>A0ABV8RQ96</accession>
<keyword evidence="10" id="KW-1185">Reference proteome</keyword>
<dbReference type="InterPro" id="IPR043519">
    <property type="entry name" value="NT_sf"/>
</dbReference>
<evidence type="ECO:0000256" key="2">
    <source>
        <dbReference type="ARBA" id="ARBA00022695"/>
    </source>
</evidence>
<organism evidence="9 10">
    <name type="scientific">Novosphingobium tardum</name>
    <dbReference type="NCBI Taxonomy" id="1538021"/>
    <lineage>
        <taxon>Bacteria</taxon>
        <taxon>Pseudomonadati</taxon>
        <taxon>Pseudomonadota</taxon>
        <taxon>Alphaproteobacteria</taxon>
        <taxon>Sphingomonadales</taxon>
        <taxon>Sphingomonadaceae</taxon>
        <taxon>Novosphingobium</taxon>
    </lineage>
</organism>
<dbReference type="Pfam" id="PF03710">
    <property type="entry name" value="GlnE"/>
    <property type="match status" value="2"/>
</dbReference>
<evidence type="ECO:0000256" key="1">
    <source>
        <dbReference type="ARBA" id="ARBA00022679"/>
    </source>
</evidence>
<evidence type="ECO:0000256" key="4">
    <source>
        <dbReference type="ARBA" id="ARBA00022840"/>
    </source>
</evidence>
<evidence type="ECO:0000256" key="6">
    <source>
        <dbReference type="ARBA" id="ARBA00023268"/>
    </source>
</evidence>
<dbReference type="Proteomes" id="UP001595828">
    <property type="component" value="Unassembled WGS sequence"/>
</dbReference>
<name>A0ABV8RQ96_9SPHN</name>
<feature type="domain" description="Glutamate-ammonia ligase adenylyltransferase repeated" evidence="7">
    <location>
        <begin position="508"/>
        <end position="744"/>
    </location>
</feature>
<dbReference type="CDD" id="cd05401">
    <property type="entry name" value="NT_GlnE_GlnD_like"/>
    <property type="match status" value="2"/>
</dbReference>
<dbReference type="Gene3D" id="1.20.120.330">
    <property type="entry name" value="Nucleotidyltransferases domain 2"/>
    <property type="match status" value="2"/>
</dbReference>
<evidence type="ECO:0000256" key="5">
    <source>
        <dbReference type="ARBA" id="ARBA00022842"/>
    </source>
</evidence>
<protein>
    <submittedName>
        <fullName evidence="9">Bifunctional [glutamate--ammonia ligase]-adenylyl-L-tyrosine phosphorylase/[glutamate--ammonia-ligase] adenylyltransferase</fullName>
        <ecNumber evidence="9">2.7.7.42</ecNumber>
        <ecNumber evidence="9">2.7.7.89</ecNumber>
    </submittedName>
</protein>
<dbReference type="EMBL" id="JBHSDR010000003">
    <property type="protein sequence ID" value="MFC4294466.1"/>
    <property type="molecule type" value="Genomic_DNA"/>
</dbReference>
<dbReference type="PANTHER" id="PTHR30621">
    <property type="entry name" value="GLUTAMINE SYNTHETASE ADENYLYLTRANSFERASE"/>
    <property type="match status" value="1"/>
</dbReference>
<dbReference type="NCBIfam" id="NF008292">
    <property type="entry name" value="PRK11072.1"/>
    <property type="match status" value="1"/>
</dbReference>
<dbReference type="GO" id="GO:0016874">
    <property type="term" value="F:ligase activity"/>
    <property type="evidence" value="ECO:0007669"/>
    <property type="project" value="UniProtKB-KW"/>
</dbReference>